<name>A0A6J4K848_9BACT</name>
<keyword evidence="2" id="KW-1133">Transmembrane helix</keyword>
<keyword evidence="2" id="KW-0812">Transmembrane</keyword>
<reference evidence="3" key="1">
    <citation type="submission" date="2020-02" db="EMBL/GenBank/DDBJ databases">
        <authorList>
            <person name="Meier V. D."/>
        </authorList>
    </citation>
    <scope>NUCLEOTIDE SEQUENCE</scope>
    <source>
        <strain evidence="3">AVDCRST_MAG68</strain>
    </source>
</reference>
<sequence>MCRGRRPALDLSEDEMADINVERKRSGGPNFLPWLLGLLLLGLLIWGLSRVLGGGGDDADPVPATDSTTMTVDTMMPAATPVTPMPADSAAAGMGGQVTGAVDSAGGDNVPEGPTGNP</sequence>
<proteinExistence type="predicted"/>
<accession>A0A6J4K848</accession>
<gene>
    <name evidence="3" type="ORF">AVDCRST_MAG68-200</name>
</gene>
<evidence type="ECO:0000313" key="3">
    <source>
        <dbReference type="EMBL" id="CAA9298324.1"/>
    </source>
</evidence>
<dbReference type="EMBL" id="CADCTW010000015">
    <property type="protein sequence ID" value="CAA9298324.1"/>
    <property type="molecule type" value="Genomic_DNA"/>
</dbReference>
<evidence type="ECO:0000256" key="2">
    <source>
        <dbReference type="SAM" id="Phobius"/>
    </source>
</evidence>
<protein>
    <submittedName>
        <fullName evidence="3">Uncharacterized protein</fullName>
    </submittedName>
</protein>
<feature type="transmembrane region" description="Helical" evidence="2">
    <location>
        <begin position="31"/>
        <end position="48"/>
    </location>
</feature>
<feature type="region of interest" description="Disordered" evidence="1">
    <location>
        <begin position="78"/>
        <end position="118"/>
    </location>
</feature>
<organism evidence="3">
    <name type="scientific">uncultured Gemmatimonadota bacterium</name>
    <dbReference type="NCBI Taxonomy" id="203437"/>
    <lineage>
        <taxon>Bacteria</taxon>
        <taxon>Pseudomonadati</taxon>
        <taxon>Gemmatimonadota</taxon>
        <taxon>environmental samples</taxon>
    </lineage>
</organism>
<feature type="compositionally biased region" description="Low complexity" evidence="1">
    <location>
        <begin position="78"/>
        <end position="87"/>
    </location>
</feature>
<keyword evidence="2" id="KW-0472">Membrane</keyword>
<evidence type="ECO:0000256" key="1">
    <source>
        <dbReference type="SAM" id="MobiDB-lite"/>
    </source>
</evidence>
<dbReference type="AlphaFoldDB" id="A0A6J4K848"/>